<evidence type="ECO:0000256" key="1">
    <source>
        <dbReference type="SAM" id="MobiDB-lite"/>
    </source>
</evidence>
<dbReference type="EMBL" id="BSYA01000060">
    <property type="protein sequence ID" value="GMG29675.1"/>
    <property type="molecule type" value="Genomic_DNA"/>
</dbReference>
<evidence type="ECO:0000313" key="2">
    <source>
        <dbReference type="EMBL" id="GMG29675.1"/>
    </source>
</evidence>
<gene>
    <name evidence="2" type="ORF">Aory04_000589900</name>
</gene>
<evidence type="ECO:0000313" key="3">
    <source>
        <dbReference type="Proteomes" id="UP001165205"/>
    </source>
</evidence>
<protein>
    <submittedName>
        <fullName evidence="2">Unnamed protein product</fullName>
    </submittedName>
</protein>
<organism evidence="2 3">
    <name type="scientific">Aspergillus oryzae</name>
    <name type="common">Yellow koji mold</name>
    <dbReference type="NCBI Taxonomy" id="5062"/>
    <lineage>
        <taxon>Eukaryota</taxon>
        <taxon>Fungi</taxon>
        <taxon>Dikarya</taxon>
        <taxon>Ascomycota</taxon>
        <taxon>Pezizomycotina</taxon>
        <taxon>Eurotiomycetes</taxon>
        <taxon>Eurotiomycetidae</taxon>
        <taxon>Eurotiales</taxon>
        <taxon>Aspergillaceae</taxon>
        <taxon>Aspergillus</taxon>
        <taxon>Aspergillus subgen. Circumdati</taxon>
    </lineage>
</organism>
<dbReference type="AlphaFoldDB" id="A0AAN4YM01"/>
<sequence length="89" mass="9474">MLVGNTIWLSSAGQLFSFQTARLTLEEIAKNFGEEVAVHVTDATDEEKAQLERDLAAKSDSSEPAGSVKGVETGNKSATEGAHEAPRIE</sequence>
<reference evidence="2" key="1">
    <citation type="submission" date="2023-04" db="EMBL/GenBank/DDBJ databases">
        <title>Aspergillus oryzae NBRC 4228.</title>
        <authorList>
            <person name="Ichikawa N."/>
            <person name="Sato H."/>
            <person name="Tonouchi N."/>
        </authorList>
    </citation>
    <scope>NUCLEOTIDE SEQUENCE</scope>
    <source>
        <strain evidence="2">NBRC 4228</strain>
    </source>
</reference>
<comment type="caution">
    <text evidence="2">The sequence shown here is derived from an EMBL/GenBank/DDBJ whole genome shotgun (WGS) entry which is preliminary data.</text>
</comment>
<proteinExistence type="predicted"/>
<name>A0AAN4YM01_ASPOZ</name>
<feature type="compositionally biased region" description="Basic and acidic residues" evidence="1">
    <location>
        <begin position="46"/>
        <end position="61"/>
    </location>
</feature>
<feature type="region of interest" description="Disordered" evidence="1">
    <location>
        <begin position="43"/>
        <end position="89"/>
    </location>
</feature>
<accession>A0AAN4YM01</accession>
<dbReference type="Proteomes" id="UP001165205">
    <property type="component" value="Unassembled WGS sequence"/>
</dbReference>